<keyword evidence="1" id="KW-0472">Membrane</keyword>
<evidence type="ECO:0000256" key="1">
    <source>
        <dbReference type="PIRNR" id="PIRNR028777"/>
    </source>
</evidence>
<reference evidence="3 4" key="1">
    <citation type="submission" date="2019-04" db="EMBL/GenBank/DDBJ databases">
        <title>Phreatobacter aquaticus sp. nov.</title>
        <authorList>
            <person name="Choi A."/>
        </authorList>
    </citation>
    <scope>NUCLEOTIDE SEQUENCE [LARGE SCALE GENOMIC DNA]</scope>
    <source>
        <strain evidence="3 4">KCTC 52518</strain>
    </source>
</reference>
<feature type="transmembrane region" description="Helical" evidence="1">
    <location>
        <begin position="12"/>
        <end position="42"/>
    </location>
</feature>
<keyword evidence="4" id="KW-1185">Reference proteome</keyword>
<keyword evidence="1" id="KW-1003">Cell membrane</keyword>
<evidence type="ECO:0000313" key="3">
    <source>
        <dbReference type="EMBL" id="QCI67263.1"/>
    </source>
</evidence>
<dbReference type="NCBIfam" id="NF008741">
    <property type="entry name" value="PRK11770.1-3"/>
    <property type="match status" value="1"/>
</dbReference>
<dbReference type="AlphaFoldDB" id="A0A4D7B8U4"/>
<dbReference type="NCBIfam" id="NF008742">
    <property type="entry name" value="PRK11770.1-4"/>
    <property type="match status" value="1"/>
</dbReference>
<name>A0A4D7B8U4_9HYPH</name>
<sequence length="155" mass="16864">MDALRFAGNVLWFLLGGLIAGLMWYLAGLIAAVTIVGLPWAFACFRLGNYTFFPFGREVISKRELSGEGQGAMAPLRLIGNIIWFVPIGFSLMVVHILAAIACFITIIGIPFGYAHLKLAQASVFPLGKRIVATDVANLARERNAASVLAALRWR</sequence>
<dbReference type="InterPro" id="IPR005185">
    <property type="entry name" value="YccF"/>
</dbReference>
<dbReference type="KEGG" id="pstg:E8M01_25345"/>
<feature type="domain" description="Inner membrane component" evidence="2">
    <location>
        <begin position="8"/>
        <end position="57"/>
    </location>
</feature>
<gene>
    <name evidence="3" type="ORF">E8M01_25345</name>
</gene>
<dbReference type="GO" id="GO:0005886">
    <property type="term" value="C:plasma membrane"/>
    <property type="evidence" value="ECO:0007669"/>
    <property type="project" value="UniProtKB-SubCell"/>
</dbReference>
<feature type="transmembrane region" description="Helical" evidence="1">
    <location>
        <begin position="82"/>
        <end position="110"/>
    </location>
</feature>
<feature type="domain" description="Inner membrane component" evidence="2">
    <location>
        <begin position="79"/>
        <end position="129"/>
    </location>
</feature>
<dbReference type="PANTHER" id="PTHR42903:SF1">
    <property type="entry name" value="INNER MEMBRANE PROTEIN YCCF"/>
    <property type="match status" value="1"/>
</dbReference>
<keyword evidence="1" id="KW-1133">Transmembrane helix</keyword>
<dbReference type="RefSeq" id="WP_136962696.1">
    <property type="nucleotide sequence ID" value="NZ_CP039690.1"/>
</dbReference>
<dbReference type="OrthoDB" id="3238663at2"/>
<dbReference type="InterPro" id="IPR031308">
    <property type="entry name" value="UCP028777"/>
</dbReference>
<proteinExistence type="predicted"/>
<dbReference type="PANTHER" id="PTHR42903">
    <property type="entry name" value="INNER MEMBRANE PROTEIN YCCF"/>
    <property type="match status" value="1"/>
</dbReference>
<evidence type="ECO:0000259" key="2">
    <source>
        <dbReference type="Pfam" id="PF03733"/>
    </source>
</evidence>
<dbReference type="PIRSF" id="PIRSF028777">
    <property type="entry name" value="UCP028777"/>
    <property type="match status" value="1"/>
</dbReference>
<dbReference type="NCBIfam" id="NF008740">
    <property type="entry name" value="PRK11770.1-2"/>
    <property type="match status" value="1"/>
</dbReference>
<evidence type="ECO:0000313" key="4">
    <source>
        <dbReference type="Proteomes" id="UP000298781"/>
    </source>
</evidence>
<accession>A0A4D7B8U4</accession>
<dbReference type="Pfam" id="PF03733">
    <property type="entry name" value="YccF"/>
    <property type="match status" value="2"/>
</dbReference>
<comment type="subcellular location">
    <subcellularLocation>
        <location evidence="1">Cell inner membrane</location>
        <topology evidence="1">Multi-pass membrane protein</topology>
    </subcellularLocation>
</comment>
<dbReference type="EMBL" id="CP039690">
    <property type="protein sequence ID" value="QCI67263.1"/>
    <property type="molecule type" value="Genomic_DNA"/>
</dbReference>
<keyword evidence="1" id="KW-0997">Cell inner membrane</keyword>
<protein>
    <recommendedName>
        <fullName evidence="1">Inner membrane protein YccF</fullName>
    </recommendedName>
</protein>
<dbReference type="Proteomes" id="UP000298781">
    <property type="component" value="Chromosome"/>
</dbReference>
<dbReference type="InterPro" id="IPR052937">
    <property type="entry name" value="Inner_membrane_protein"/>
</dbReference>
<organism evidence="3 4">
    <name type="scientific">Phreatobacter stygius</name>
    <dbReference type="NCBI Taxonomy" id="1940610"/>
    <lineage>
        <taxon>Bacteria</taxon>
        <taxon>Pseudomonadati</taxon>
        <taxon>Pseudomonadota</taxon>
        <taxon>Alphaproteobacteria</taxon>
        <taxon>Hyphomicrobiales</taxon>
        <taxon>Phreatobacteraceae</taxon>
        <taxon>Phreatobacter</taxon>
    </lineage>
</organism>
<keyword evidence="1" id="KW-0812">Transmembrane</keyword>